<dbReference type="GO" id="GO:0005741">
    <property type="term" value="C:mitochondrial outer membrane"/>
    <property type="evidence" value="ECO:0007669"/>
    <property type="project" value="InterPro"/>
</dbReference>
<name>A0A167CJD7_9ASCO</name>
<accession>A0A167CJD7</accession>
<gene>
    <name evidence="2" type="primary">MIM1</name>
    <name evidence="2" type="ORF">AWJ20_4597</name>
</gene>
<dbReference type="KEGG" id="slb:AWJ20_4597"/>
<dbReference type="GO" id="GO:0070096">
    <property type="term" value="P:mitochondrial outer membrane translocase complex assembly"/>
    <property type="evidence" value="ECO:0007669"/>
    <property type="project" value="TreeGrafter"/>
</dbReference>
<dbReference type="GO" id="GO:0045040">
    <property type="term" value="P:protein insertion into mitochondrial outer membrane"/>
    <property type="evidence" value="ECO:0007669"/>
    <property type="project" value="TreeGrafter"/>
</dbReference>
<dbReference type="Pfam" id="PF08219">
    <property type="entry name" value="TOM13"/>
    <property type="match status" value="1"/>
</dbReference>
<dbReference type="AlphaFoldDB" id="A0A167CJD7"/>
<evidence type="ECO:0000313" key="3">
    <source>
        <dbReference type="Proteomes" id="UP000189580"/>
    </source>
</evidence>
<dbReference type="PANTHER" id="PTHR28241:SF1">
    <property type="entry name" value="MITOCHONDRIAL IMPORT PROTEIN 1"/>
    <property type="match status" value="1"/>
</dbReference>
<keyword evidence="3" id="KW-1185">Reference proteome</keyword>
<feature type="compositionally biased region" description="Low complexity" evidence="1">
    <location>
        <begin position="33"/>
        <end position="51"/>
    </location>
</feature>
<proteinExistence type="predicted"/>
<organism evidence="2 3">
    <name type="scientific">Sugiyamaella lignohabitans</name>
    <dbReference type="NCBI Taxonomy" id="796027"/>
    <lineage>
        <taxon>Eukaryota</taxon>
        <taxon>Fungi</taxon>
        <taxon>Dikarya</taxon>
        <taxon>Ascomycota</taxon>
        <taxon>Saccharomycotina</taxon>
        <taxon>Dipodascomycetes</taxon>
        <taxon>Dipodascales</taxon>
        <taxon>Trichomonascaceae</taxon>
        <taxon>Sugiyamaella</taxon>
    </lineage>
</organism>
<dbReference type="EMBL" id="CP014500">
    <property type="protein sequence ID" value="ANB11775.1"/>
    <property type="molecule type" value="Genomic_DNA"/>
</dbReference>
<dbReference type="RefSeq" id="XP_018734252.1">
    <property type="nucleotide sequence ID" value="XM_018881678.1"/>
</dbReference>
<sequence length="113" mass="12389">MEDLGEAVNQPQDVKLEIVSEEVITRERIIVGDDNTTATTESESDTETGSTPDLSTTVVLRNKANSIWSILETSAINLFLPFINGLMLGFGEIFAHELGFRWGWSGARVSSTL</sequence>
<dbReference type="GeneID" id="30036746"/>
<reference evidence="2 3" key="1">
    <citation type="submission" date="2016-02" db="EMBL/GenBank/DDBJ databases">
        <title>Complete genome sequence and transcriptome regulation of the pentose utilising yeast Sugiyamaella lignohabitans.</title>
        <authorList>
            <person name="Bellasio M."/>
            <person name="Peymann A."/>
            <person name="Valli M."/>
            <person name="Sipitzky M."/>
            <person name="Graf A."/>
            <person name="Sauer M."/>
            <person name="Marx H."/>
            <person name="Mattanovich D."/>
        </authorList>
    </citation>
    <scope>NUCLEOTIDE SEQUENCE [LARGE SCALE GENOMIC DNA]</scope>
    <source>
        <strain evidence="2 3">CBS 10342</strain>
    </source>
</reference>
<dbReference type="InterPro" id="IPR013262">
    <property type="entry name" value="OMP_MIM1/TOM13_mt"/>
</dbReference>
<feature type="region of interest" description="Disordered" evidence="1">
    <location>
        <begin position="30"/>
        <end position="53"/>
    </location>
</feature>
<evidence type="ECO:0000313" key="2">
    <source>
        <dbReference type="EMBL" id="ANB11775.1"/>
    </source>
</evidence>
<dbReference type="OrthoDB" id="5529571at2759"/>
<dbReference type="Proteomes" id="UP000189580">
    <property type="component" value="Chromosome c"/>
</dbReference>
<dbReference type="PANTHER" id="PTHR28241">
    <property type="entry name" value="MITOCHONDRIAL IMPORT PROTEIN 1"/>
    <property type="match status" value="1"/>
</dbReference>
<protein>
    <submittedName>
        <fullName evidence="2">Mim1p</fullName>
    </submittedName>
</protein>
<evidence type="ECO:0000256" key="1">
    <source>
        <dbReference type="SAM" id="MobiDB-lite"/>
    </source>
</evidence>